<accession>A0A8C5L012</accession>
<reference evidence="10" key="2">
    <citation type="submission" date="2025-09" db="UniProtKB">
        <authorList>
            <consortium name="Ensembl"/>
        </authorList>
    </citation>
    <scope>IDENTIFICATION</scope>
</reference>
<keyword evidence="2 8" id="KW-0812">Transmembrane</keyword>
<evidence type="ECO:0000256" key="8">
    <source>
        <dbReference type="SAM" id="Phobius"/>
    </source>
</evidence>
<dbReference type="InterPro" id="IPR016186">
    <property type="entry name" value="C-type_lectin-like/link_sf"/>
</dbReference>
<dbReference type="GO" id="GO:0030246">
    <property type="term" value="F:carbohydrate binding"/>
    <property type="evidence" value="ECO:0007669"/>
    <property type="project" value="UniProtKB-KW"/>
</dbReference>
<feature type="transmembrane region" description="Helical" evidence="8">
    <location>
        <begin position="39"/>
        <end position="63"/>
    </location>
</feature>
<dbReference type="SMART" id="SM00034">
    <property type="entry name" value="CLECT"/>
    <property type="match status" value="1"/>
</dbReference>
<dbReference type="Gene3D" id="3.10.100.10">
    <property type="entry name" value="Mannose-Binding Protein A, subunit A"/>
    <property type="match status" value="1"/>
</dbReference>
<dbReference type="Pfam" id="PF00059">
    <property type="entry name" value="Lectin_C"/>
    <property type="match status" value="1"/>
</dbReference>
<sequence length="199" mass="22634">MTSEDYTVTESSSVHLERGQKRHDSGFQFETHHEGSLRVPIPCAVLTVFLITTLIIALVALLVGQYNCPDQPKFSMSSDVHASSCSDDWVAHRRKCYLFSTTTNSWTLAQNSCSKHGATLAVIDSEKDMIFLKRYAGRSDHWIGLQNAAGRMWKWSNGKEYHTWLNWTESEKCAFLNNTDVNSAQCEKKLHWICSKPSR</sequence>
<proteinExistence type="predicted"/>
<dbReference type="GO" id="GO:0140313">
    <property type="term" value="F:molecular sequestering activity"/>
    <property type="evidence" value="ECO:0007669"/>
    <property type="project" value="Ensembl"/>
</dbReference>
<dbReference type="RefSeq" id="XP_004668756.1">
    <property type="nucleotide sequence ID" value="XM_004668699.2"/>
</dbReference>
<dbReference type="PANTHER" id="PTHR45710">
    <property type="entry name" value="C-TYPE LECTIN DOMAIN-CONTAINING PROTEIN 180"/>
    <property type="match status" value="1"/>
</dbReference>
<evidence type="ECO:0000256" key="7">
    <source>
        <dbReference type="SAM" id="MobiDB-lite"/>
    </source>
</evidence>
<keyword evidence="4" id="KW-0735">Signal-anchor</keyword>
<evidence type="ECO:0000313" key="11">
    <source>
        <dbReference type="Proteomes" id="UP000694385"/>
    </source>
</evidence>
<dbReference type="Proteomes" id="UP000694385">
    <property type="component" value="Unassembled WGS sequence"/>
</dbReference>
<dbReference type="GO" id="GO:2000329">
    <property type="term" value="P:negative regulation of T-helper 17 cell lineage commitment"/>
    <property type="evidence" value="ECO:0007669"/>
    <property type="project" value="Ensembl"/>
</dbReference>
<evidence type="ECO:0000256" key="3">
    <source>
        <dbReference type="ARBA" id="ARBA00022734"/>
    </source>
</evidence>
<dbReference type="AlphaFoldDB" id="A0A8C5L012"/>
<dbReference type="SUPFAM" id="SSF56436">
    <property type="entry name" value="C-type lectin-like"/>
    <property type="match status" value="1"/>
</dbReference>
<organism evidence="10 11">
    <name type="scientific">Jaculus jaculus</name>
    <name type="common">Lesser Egyptian jerboa</name>
    <dbReference type="NCBI Taxonomy" id="51337"/>
    <lineage>
        <taxon>Eukaryota</taxon>
        <taxon>Metazoa</taxon>
        <taxon>Chordata</taxon>
        <taxon>Craniata</taxon>
        <taxon>Vertebrata</taxon>
        <taxon>Euteleostomi</taxon>
        <taxon>Mammalia</taxon>
        <taxon>Eutheria</taxon>
        <taxon>Euarchontoglires</taxon>
        <taxon>Glires</taxon>
        <taxon>Rodentia</taxon>
        <taxon>Myomorpha</taxon>
        <taxon>Dipodoidea</taxon>
        <taxon>Dipodidae</taxon>
        <taxon>Dipodinae</taxon>
        <taxon>Jaculus</taxon>
    </lineage>
</organism>
<dbReference type="GeneID" id="101611728"/>
<keyword evidence="11" id="KW-1185">Reference proteome</keyword>
<evidence type="ECO:0000256" key="2">
    <source>
        <dbReference type="ARBA" id="ARBA00022692"/>
    </source>
</evidence>
<dbReference type="InterPro" id="IPR016187">
    <property type="entry name" value="CTDL_fold"/>
</dbReference>
<dbReference type="GO" id="GO:0009897">
    <property type="term" value="C:external side of plasma membrane"/>
    <property type="evidence" value="ECO:0007669"/>
    <property type="project" value="Ensembl"/>
</dbReference>
<keyword evidence="3" id="KW-0430">Lectin</keyword>
<dbReference type="PANTHER" id="PTHR45710:SF31">
    <property type="entry name" value="EARLY ACTIVATION ANTIGEN CD69"/>
    <property type="match status" value="1"/>
</dbReference>
<dbReference type="Ensembl" id="ENSJJAT00000025006.1">
    <property type="protein sequence ID" value="ENSJJAP00000018476.1"/>
    <property type="gene ID" value="ENSJJAG00000019735.1"/>
</dbReference>
<dbReference type="CDD" id="cd03593">
    <property type="entry name" value="CLECT_NK_receptors_like"/>
    <property type="match status" value="1"/>
</dbReference>
<reference evidence="10" key="1">
    <citation type="submission" date="2025-08" db="UniProtKB">
        <authorList>
            <consortium name="Ensembl"/>
        </authorList>
    </citation>
    <scope>IDENTIFICATION</scope>
</reference>
<dbReference type="GO" id="GO:2000405">
    <property type="term" value="P:negative regulation of T cell migration"/>
    <property type="evidence" value="ECO:0007669"/>
    <property type="project" value="Ensembl"/>
</dbReference>
<gene>
    <name evidence="10" type="primary">LOC101611728</name>
</gene>
<evidence type="ECO:0000313" key="10">
    <source>
        <dbReference type="Ensembl" id="ENSJJAP00000018476.1"/>
    </source>
</evidence>
<dbReference type="GO" id="GO:0071466">
    <property type="term" value="P:cellular response to xenobiotic stimulus"/>
    <property type="evidence" value="ECO:0007669"/>
    <property type="project" value="Ensembl"/>
</dbReference>
<name>A0A8C5L012_JACJA</name>
<feature type="region of interest" description="Disordered" evidence="7">
    <location>
        <begin position="1"/>
        <end position="21"/>
    </location>
</feature>
<evidence type="ECO:0000259" key="9">
    <source>
        <dbReference type="PROSITE" id="PS50041"/>
    </source>
</evidence>
<protein>
    <submittedName>
        <fullName evidence="10">CD69 antigen</fullName>
    </submittedName>
</protein>
<dbReference type="PROSITE" id="PS50041">
    <property type="entry name" value="C_TYPE_LECTIN_2"/>
    <property type="match status" value="1"/>
</dbReference>
<dbReference type="GeneTree" id="ENSGT00940000161987"/>
<dbReference type="InterPro" id="IPR050828">
    <property type="entry name" value="C-type_lectin/matrix_domain"/>
</dbReference>
<evidence type="ECO:0000256" key="1">
    <source>
        <dbReference type="ARBA" id="ARBA00004401"/>
    </source>
</evidence>
<dbReference type="GO" id="GO:0004888">
    <property type="term" value="F:transmembrane signaling receptor activity"/>
    <property type="evidence" value="ECO:0007669"/>
    <property type="project" value="Ensembl"/>
</dbReference>
<evidence type="ECO:0000256" key="5">
    <source>
        <dbReference type="ARBA" id="ARBA00022989"/>
    </source>
</evidence>
<keyword evidence="6 8" id="KW-0472">Membrane</keyword>
<dbReference type="OrthoDB" id="10059571at2759"/>
<dbReference type="InterPro" id="IPR033992">
    <property type="entry name" value="NKR-like_CTLD"/>
</dbReference>
<feature type="domain" description="C-type lectin" evidence="9">
    <location>
        <begin position="92"/>
        <end position="195"/>
    </location>
</feature>
<dbReference type="GO" id="GO:0032991">
    <property type="term" value="C:protein-containing complex"/>
    <property type="evidence" value="ECO:0007669"/>
    <property type="project" value="Ensembl"/>
</dbReference>
<keyword evidence="5 8" id="KW-1133">Transmembrane helix</keyword>
<dbReference type="GO" id="GO:0072678">
    <property type="term" value="P:T cell migration"/>
    <property type="evidence" value="ECO:0007669"/>
    <property type="project" value="Ensembl"/>
</dbReference>
<dbReference type="InterPro" id="IPR001304">
    <property type="entry name" value="C-type_lectin-like"/>
</dbReference>
<feature type="compositionally biased region" description="Polar residues" evidence="7">
    <location>
        <begin position="1"/>
        <end position="14"/>
    </location>
</feature>
<comment type="subcellular location">
    <subcellularLocation>
        <location evidence="1">Cell membrane</location>
        <topology evidence="1">Single-pass type II membrane protein</topology>
    </subcellularLocation>
</comment>
<dbReference type="GO" id="GO:0003376">
    <property type="term" value="P:sphingosine-1-phosphate receptor signaling pathway"/>
    <property type="evidence" value="ECO:0007669"/>
    <property type="project" value="Ensembl"/>
</dbReference>
<dbReference type="GO" id="GO:0042802">
    <property type="term" value="F:identical protein binding"/>
    <property type="evidence" value="ECO:0007669"/>
    <property type="project" value="Ensembl"/>
</dbReference>
<evidence type="ECO:0000256" key="4">
    <source>
        <dbReference type="ARBA" id="ARBA00022968"/>
    </source>
</evidence>
<evidence type="ECO:0000256" key="6">
    <source>
        <dbReference type="ARBA" id="ARBA00023136"/>
    </source>
</evidence>